<dbReference type="VEuPathDB" id="TrichDB:TVAG_165450"/>
<dbReference type="RefSeq" id="XP_001328140.1">
    <property type="nucleotide sequence ID" value="XM_001328105.1"/>
</dbReference>
<keyword evidence="3" id="KW-1185">Reference proteome</keyword>
<evidence type="ECO:0000259" key="1">
    <source>
        <dbReference type="PROSITE" id="PS50011"/>
    </source>
</evidence>
<dbReference type="SMR" id="A2DUM6"/>
<dbReference type="SMART" id="SM00220">
    <property type="entry name" value="S_TKc"/>
    <property type="match status" value="1"/>
</dbReference>
<protein>
    <submittedName>
        <fullName evidence="2">CAMK family protein kinase</fullName>
    </submittedName>
</protein>
<dbReference type="PANTHER" id="PTHR24362">
    <property type="entry name" value="SERINE/THREONINE-PROTEIN KINASE NEK"/>
    <property type="match status" value="1"/>
</dbReference>
<reference evidence="2" key="2">
    <citation type="journal article" date="2007" name="Science">
        <title>Draft genome sequence of the sexually transmitted pathogen Trichomonas vaginalis.</title>
        <authorList>
            <person name="Carlton J.M."/>
            <person name="Hirt R.P."/>
            <person name="Silva J.C."/>
            <person name="Delcher A.L."/>
            <person name="Schatz M."/>
            <person name="Zhao Q."/>
            <person name="Wortman J.R."/>
            <person name="Bidwell S.L."/>
            <person name="Alsmark U.C.M."/>
            <person name="Besteiro S."/>
            <person name="Sicheritz-Ponten T."/>
            <person name="Noel C.J."/>
            <person name="Dacks J.B."/>
            <person name="Foster P.G."/>
            <person name="Simillion C."/>
            <person name="Van de Peer Y."/>
            <person name="Miranda-Saavedra D."/>
            <person name="Barton G.J."/>
            <person name="Westrop G.D."/>
            <person name="Mueller S."/>
            <person name="Dessi D."/>
            <person name="Fiori P.L."/>
            <person name="Ren Q."/>
            <person name="Paulsen I."/>
            <person name="Zhang H."/>
            <person name="Bastida-Corcuera F.D."/>
            <person name="Simoes-Barbosa A."/>
            <person name="Brown M.T."/>
            <person name="Hayes R.D."/>
            <person name="Mukherjee M."/>
            <person name="Okumura C.Y."/>
            <person name="Schneider R."/>
            <person name="Smith A.J."/>
            <person name="Vanacova S."/>
            <person name="Villalvazo M."/>
            <person name="Haas B.J."/>
            <person name="Pertea M."/>
            <person name="Feldblyum T.V."/>
            <person name="Utterback T.R."/>
            <person name="Shu C.L."/>
            <person name="Osoegawa K."/>
            <person name="de Jong P.J."/>
            <person name="Hrdy I."/>
            <person name="Horvathova L."/>
            <person name="Zubacova Z."/>
            <person name="Dolezal P."/>
            <person name="Malik S.B."/>
            <person name="Logsdon J.M. Jr."/>
            <person name="Henze K."/>
            <person name="Gupta A."/>
            <person name="Wang C.C."/>
            <person name="Dunne R.L."/>
            <person name="Upcroft J.A."/>
            <person name="Upcroft P."/>
            <person name="White O."/>
            <person name="Salzberg S.L."/>
            <person name="Tang P."/>
            <person name="Chiu C.-H."/>
            <person name="Lee Y.-S."/>
            <person name="Embley T.M."/>
            <person name="Coombs G.H."/>
            <person name="Mottram J.C."/>
            <person name="Tachezy J."/>
            <person name="Fraser-Liggett C.M."/>
            <person name="Johnson P.J."/>
        </authorList>
    </citation>
    <scope>NUCLEOTIDE SEQUENCE [LARGE SCALE GENOMIC DNA]</scope>
    <source>
        <strain evidence="2">G3</strain>
    </source>
</reference>
<dbReference type="SUPFAM" id="SSF56112">
    <property type="entry name" value="Protein kinase-like (PK-like)"/>
    <property type="match status" value="1"/>
</dbReference>
<dbReference type="InParanoid" id="A2DUM6"/>
<dbReference type="GO" id="GO:0004672">
    <property type="term" value="F:protein kinase activity"/>
    <property type="evidence" value="ECO:0007669"/>
    <property type="project" value="InterPro"/>
</dbReference>
<dbReference type="AlphaFoldDB" id="A2DUM6"/>
<dbReference type="OMA" id="MNARDEC"/>
<dbReference type="PROSITE" id="PS00108">
    <property type="entry name" value="PROTEIN_KINASE_ST"/>
    <property type="match status" value="1"/>
</dbReference>
<dbReference type="EMBL" id="DS113249">
    <property type="protein sequence ID" value="EAY15917.1"/>
    <property type="molecule type" value="Genomic_DNA"/>
</dbReference>
<dbReference type="PROSITE" id="PS50011">
    <property type="entry name" value="PROTEIN_KINASE_DOM"/>
    <property type="match status" value="1"/>
</dbReference>
<gene>
    <name evidence="2" type="ORF">TVAG_165450</name>
</gene>
<evidence type="ECO:0000313" key="2">
    <source>
        <dbReference type="EMBL" id="EAY15917.1"/>
    </source>
</evidence>
<dbReference type="InterPro" id="IPR000719">
    <property type="entry name" value="Prot_kinase_dom"/>
</dbReference>
<dbReference type="KEGG" id="tva:4773924"/>
<keyword evidence="2" id="KW-0418">Kinase</keyword>
<accession>A2DUM6</accession>
<dbReference type="Proteomes" id="UP000001542">
    <property type="component" value="Unassembled WGS sequence"/>
</dbReference>
<keyword evidence="2" id="KW-0808">Transferase</keyword>
<dbReference type="CDD" id="cd14014">
    <property type="entry name" value="STKc_PknB_like"/>
    <property type="match status" value="1"/>
</dbReference>
<dbReference type="Gene3D" id="1.10.510.10">
    <property type="entry name" value="Transferase(Phosphotransferase) domain 1"/>
    <property type="match status" value="1"/>
</dbReference>
<dbReference type="STRING" id="5722.A2DUM6"/>
<dbReference type="PANTHER" id="PTHR24362:SF309">
    <property type="entry name" value="PROTEIN KINASE DOMAIN-CONTAINING PROTEIN"/>
    <property type="match status" value="1"/>
</dbReference>
<reference evidence="2" key="1">
    <citation type="submission" date="2006-10" db="EMBL/GenBank/DDBJ databases">
        <authorList>
            <person name="Amadeo P."/>
            <person name="Zhao Q."/>
            <person name="Wortman J."/>
            <person name="Fraser-Liggett C."/>
            <person name="Carlton J."/>
        </authorList>
    </citation>
    <scope>NUCLEOTIDE SEQUENCE</scope>
    <source>
        <strain evidence="2">G3</strain>
    </source>
</reference>
<proteinExistence type="predicted"/>
<dbReference type="OrthoDB" id="10252171at2759"/>
<sequence length="302" mass="34985">MNARDECFLKMKNFQFRDVIGCGACGVVYLVYDPLYRREFALKSIKESKFNKNEVDCMKQVDDSNIVRLYNYDYYDGSVYLLMEYCPTSLDRYIRRKSILSHEQMIKYATGILKAIRACHHCHVAHLDIKPANFLIDYYDRIRVCDFGFSSIHSDSELDRTCEGSVPFMAPEIIQGKPHDSFKADMWAIGVTFFIMATGVFPWAGDDRKTLCENLQSQPPRMELVHDTHFAGIIKQLLSINPDERPSIDQLLESQLFRESSSVIGRINHKKMHPYAVKACCYSLTNYIVVPRIQRTKLQQSI</sequence>
<dbReference type="eggNOG" id="KOG0586">
    <property type="taxonomic scope" value="Eukaryota"/>
</dbReference>
<dbReference type="VEuPathDB" id="TrichDB:TVAGG3_0662790"/>
<dbReference type="GO" id="GO:0005524">
    <property type="term" value="F:ATP binding"/>
    <property type="evidence" value="ECO:0007669"/>
    <property type="project" value="InterPro"/>
</dbReference>
<dbReference type="InterPro" id="IPR011009">
    <property type="entry name" value="Kinase-like_dom_sf"/>
</dbReference>
<name>A2DUM6_TRIV3</name>
<evidence type="ECO:0000313" key="3">
    <source>
        <dbReference type="Proteomes" id="UP000001542"/>
    </source>
</evidence>
<dbReference type="Pfam" id="PF00069">
    <property type="entry name" value="Pkinase"/>
    <property type="match status" value="1"/>
</dbReference>
<feature type="domain" description="Protein kinase" evidence="1">
    <location>
        <begin position="14"/>
        <end position="257"/>
    </location>
</feature>
<organism evidence="2 3">
    <name type="scientific">Trichomonas vaginalis (strain ATCC PRA-98 / G3)</name>
    <dbReference type="NCBI Taxonomy" id="412133"/>
    <lineage>
        <taxon>Eukaryota</taxon>
        <taxon>Metamonada</taxon>
        <taxon>Parabasalia</taxon>
        <taxon>Trichomonadida</taxon>
        <taxon>Trichomonadidae</taxon>
        <taxon>Trichomonas</taxon>
    </lineage>
</organism>
<dbReference type="InterPro" id="IPR008271">
    <property type="entry name" value="Ser/Thr_kinase_AS"/>
</dbReference>